<organism evidence="1 2">
    <name type="scientific">Eumeta variegata</name>
    <name type="common">Bagworm moth</name>
    <name type="synonym">Eumeta japonica</name>
    <dbReference type="NCBI Taxonomy" id="151549"/>
    <lineage>
        <taxon>Eukaryota</taxon>
        <taxon>Metazoa</taxon>
        <taxon>Ecdysozoa</taxon>
        <taxon>Arthropoda</taxon>
        <taxon>Hexapoda</taxon>
        <taxon>Insecta</taxon>
        <taxon>Pterygota</taxon>
        <taxon>Neoptera</taxon>
        <taxon>Endopterygota</taxon>
        <taxon>Lepidoptera</taxon>
        <taxon>Glossata</taxon>
        <taxon>Ditrysia</taxon>
        <taxon>Tineoidea</taxon>
        <taxon>Psychidae</taxon>
        <taxon>Oiketicinae</taxon>
        <taxon>Eumeta</taxon>
    </lineage>
</organism>
<proteinExistence type="predicted"/>
<comment type="caution">
    <text evidence="1">The sequence shown here is derived from an EMBL/GenBank/DDBJ whole genome shotgun (WGS) entry which is preliminary data.</text>
</comment>
<evidence type="ECO:0000313" key="2">
    <source>
        <dbReference type="Proteomes" id="UP000299102"/>
    </source>
</evidence>
<evidence type="ECO:0000313" key="1">
    <source>
        <dbReference type="EMBL" id="GBP28932.1"/>
    </source>
</evidence>
<sequence length="73" mass="7898">MTERDKSRYTKWSVVIGEGVQVLVWIRRDGSVEPSGGLITWTDLMMEPEGSDDGAEGAYLPAPSSALVLTSTP</sequence>
<name>A0A4C1USH3_EUMVA</name>
<protein>
    <submittedName>
        <fullName evidence="1">Uncharacterized protein</fullName>
    </submittedName>
</protein>
<dbReference type="EMBL" id="BGZK01000213">
    <property type="protein sequence ID" value="GBP28932.1"/>
    <property type="molecule type" value="Genomic_DNA"/>
</dbReference>
<reference evidence="1 2" key="1">
    <citation type="journal article" date="2019" name="Commun. Biol.">
        <title>The bagworm genome reveals a unique fibroin gene that provides high tensile strength.</title>
        <authorList>
            <person name="Kono N."/>
            <person name="Nakamura H."/>
            <person name="Ohtoshi R."/>
            <person name="Tomita M."/>
            <person name="Numata K."/>
            <person name="Arakawa K."/>
        </authorList>
    </citation>
    <scope>NUCLEOTIDE SEQUENCE [LARGE SCALE GENOMIC DNA]</scope>
</reference>
<keyword evidence="2" id="KW-1185">Reference proteome</keyword>
<accession>A0A4C1USH3</accession>
<gene>
    <name evidence="1" type="ORF">EVAR_93577_1</name>
</gene>
<dbReference type="AlphaFoldDB" id="A0A4C1USH3"/>
<dbReference type="Proteomes" id="UP000299102">
    <property type="component" value="Unassembled WGS sequence"/>
</dbReference>